<keyword evidence="3" id="KW-1185">Reference proteome</keyword>
<reference evidence="2" key="1">
    <citation type="journal article" date="2014" name="Int. J. Syst. Evol. Microbiol.">
        <title>Complete genome sequence of Corynebacterium casei LMG S-19264T (=DSM 44701T), isolated from a smear-ripened cheese.</title>
        <authorList>
            <consortium name="US DOE Joint Genome Institute (JGI-PGF)"/>
            <person name="Walter F."/>
            <person name="Albersmeier A."/>
            <person name="Kalinowski J."/>
            <person name="Ruckert C."/>
        </authorList>
    </citation>
    <scope>NUCLEOTIDE SEQUENCE</scope>
    <source>
        <strain evidence="2">JCM 4956</strain>
    </source>
</reference>
<dbReference type="EMBL" id="BMWD01000001">
    <property type="protein sequence ID" value="GGX38400.1"/>
    <property type="molecule type" value="Genomic_DNA"/>
</dbReference>
<dbReference type="RefSeq" id="WP_190033216.1">
    <property type="nucleotide sequence ID" value="NZ_BMWD01000001.1"/>
</dbReference>
<evidence type="ECO:0008006" key="4">
    <source>
        <dbReference type="Google" id="ProtNLM"/>
    </source>
</evidence>
<evidence type="ECO:0000313" key="3">
    <source>
        <dbReference type="Proteomes" id="UP000645555"/>
    </source>
</evidence>
<feature type="transmembrane region" description="Helical" evidence="1">
    <location>
        <begin position="125"/>
        <end position="142"/>
    </location>
</feature>
<organism evidence="2 3">
    <name type="scientific">Streptomyces fructofermentans</name>
    <dbReference type="NCBI Taxonomy" id="152141"/>
    <lineage>
        <taxon>Bacteria</taxon>
        <taxon>Bacillati</taxon>
        <taxon>Actinomycetota</taxon>
        <taxon>Actinomycetes</taxon>
        <taxon>Kitasatosporales</taxon>
        <taxon>Streptomycetaceae</taxon>
        <taxon>Streptomyces</taxon>
    </lineage>
</organism>
<dbReference type="Proteomes" id="UP000645555">
    <property type="component" value="Unassembled WGS sequence"/>
</dbReference>
<keyword evidence="1" id="KW-1133">Transmembrane helix</keyword>
<keyword evidence="1" id="KW-0472">Membrane</keyword>
<accession>A0A918K0P2</accession>
<proteinExistence type="predicted"/>
<sequence length="182" mass="20328">MKRTERLITDVLRQIASRDVVVLEDPRGSTRRLAALTYTALQYGFQYKETTRTGRLLQVRLVRDLSAEARERSAATLARLAEGRTPGLRPGTLKPLPDEAPAVSLLAARIEFDAMSDDPHRGPKAVFVTAAVVLTALLLIAAGWQSALLTGATMGVLFAVYLRLEILRKRRLARRLRRARRR</sequence>
<comment type="caution">
    <text evidence="2">The sequence shown here is derived from an EMBL/GenBank/DDBJ whole genome shotgun (WGS) entry which is preliminary data.</text>
</comment>
<keyword evidence="1" id="KW-0812">Transmembrane</keyword>
<gene>
    <name evidence="2" type="ORF">GCM10010515_00750</name>
</gene>
<name>A0A918K0P2_9ACTN</name>
<reference evidence="2" key="2">
    <citation type="submission" date="2020-09" db="EMBL/GenBank/DDBJ databases">
        <authorList>
            <person name="Sun Q."/>
            <person name="Ohkuma M."/>
        </authorList>
    </citation>
    <scope>NUCLEOTIDE SEQUENCE</scope>
    <source>
        <strain evidence="2">JCM 4956</strain>
    </source>
</reference>
<evidence type="ECO:0000313" key="2">
    <source>
        <dbReference type="EMBL" id="GGX38400.1"/>
    </source>
</evidence>
<feature type="transmembrane region" description="Helical" evidence="1">
    <location>
        <begin position="148"/>
        <end position="167"/>
    </location>
</feature>
<evidence type="ECO:0000256" key="1">
    <source>
        <dbReference type="SAM" id="Phobius"/>
    </source>
</evidence>
<dbReference type="AlphaFoldDB" id="A0A918K0P2"/>
<protein>
    <recommendedName>
        <fullName evidence="4">Integral membrane protein</fullName>
    </recommendedName>
</protein>